<keyword evidence="5" id="KW-0862">Zinc</keyword>
<gene>
    <name evidence="9" type="ORF">LZ538_01910</name>
</gene>
<proteinExistence type="predicted"/>
<dbReference type="Gene3D" id="3.30.2010.10">
    <property type="entry name" value="Metalloproteases ('zincins'), catalytic domain"/>
    <property type="match status" value="1"/>
</dbReference>
<keyword evidence="3" id="KW-0479">Metal-binding</keyword>
<keyword evidence="4 9" id="KW-0378">Hydrolase</keyword>
<dbReference type="InterPro" id="IPR051156">
    <property type="entry name" value="Mito/Outer_Membr_Metalloprot"/>
</dbReference>
<reference evidence="9" key="1">
    <citation type="submission" date="2022-05" db="EMBL/GenBank/DDBJ databases">
        <authorList>
            <person name="Jo J.-H."/>
            <person name="Im W.-T."/>
        </authorList>
    </citation>
    <scope>NUCLEOTIDE SEQUENCE</scope>
    <source>
        <strain evidence="9">SE220</strain>
    </source>
</reference>
<organism evidence="9 10">
    <name type="scientific">Sphingomonas hankyongi</name>
    <dbReference type="NCBI Taxonomy" id="2908209"/>
    <lineage>
        <taxon>Bacteria</taxon>
        <taxon>Pseudomonadati</taxon>
        <taxon>Pseudomonadota</taxon>
        <taxon>Alphaproteobacteria</taxon>
        <taxon>Sphingomonadales</taxon>
        <taxon>Sphingomonadaceae</taxon>
        <taxon>Sphingomonas</taxon>
    </lineage>
</organism>
<evidence type="ECO:0000256" key="7">
    <source>
        <dbReference type="SAM" id="SignalP"/>
    </source>
</evidence>
<dbReference type="EMBL" id="JAMGBE010000001">
    <property type="protein sequence ID" value="MCL6728809.1"/>
    <property type="molecule type" value="Genomic_DNA"/>
</dbReference>
<keyword evidence="10" id="KW-1185">Reference proteome</keyword>
<dbReference type="Pfam" id="PF01435">
    <property type="entry name" value="Peptidase_M48"/>
    <property type="match status" value="1"/>
</dbReference>
<dbReference type="InterPro" id="IPR001915">
    <property type="entry name" value="Peptidase_M48"/>
</dbReference>
<evidence type="ECO:0000256" key="3">
    <source>
        <dbReference type="ARBA" id="ARBA00022723"/>
    </source>
</evidence>
<dbReference type="Proteomes" id="UP001165342">
    <property type="component" value="Unassembled WGS sequence"/>
</dbReference>
<evidence type="ECO:0000256" key="6">
    <source>
        <dbReference type="ARBA" id="ARBA00023049"/>
    </source>
</evidence>
<evidence type="ECO:0000256" key="2">
    <source>
        <dbReference type="ARBA" id="ARBA00022670"/>
    </source>
</evidence>
<evidence type="ECO:0000313" key="10">
    <source>
        <dbReference type="Proteomes" id="UP001165342"/>
    </source>
</evidence>
<protein>
    <submittedName>
        <fullName evidence="9">M48 family metalloprotease</fullName>
        <ecNumber evidence="9">3.4.24.-</ecNumber>
    </submittedName>
</protein>
<evidence type="ECO:0000256" key="5">
    <source>
        <dbReference type="ARBA" id="ARBA00022833"/>
    </source>
</evidence>
<keyword evidence="2" id="KW-0645">Protease</keyword>
<keyword evidence="6 9" id="KW-0482">Metalloprotease</keyword>
<comment type="caution">
    <text evidence="9">The sequence shown here is derived from an EMBL/GenBank/DDBJ whole genome shotgun (WGS) entry which is preliminary data.</text>
</comment>
<evidence type="ECO:0000256" key="1">
    <source>
        <dbReference type="ARBA" id="ARBA00001947"/>
    </source>
</evidence>
<dbReference type="SUPFAM" id="SSF48452">
    <property type="entry name" value="TPR-like"/>
    <property type="match status" value="1"/>
</dbReference>
<dbReference type="Gene3D" id="1.25.40.10">
    <property type="entry name" value="Tetratricopeptide repeat domain"/>
    <property type="match status" value="1"/>
</dbReference>
<dbReference type="RefSeq" id="WP_249830312.1">
    <property type="nucleotide sequence ID" value="NZ_JAMGBE010000001.1"/>
</dbReference>
<feature type="chain" id="PRO_5046349127" evidence="7">
    <location>
        <begin position="29"/>
        <end position="465"/>
    </location>
</feature>
<dbReference type="CDD" id="cd07324">
    <property type="entry name" value="M48C_Oma1-like"/>
    <property type="match status" value="1"/>
</dbReference>
<dbReference type="GO" id="GO:0008237">
    <property type="term" value="F:metallopeptidase activity"/>
    <property type="evidence" value="ECO:0007669"/>
    <property type="project" value="UniProtKB-KW"/>
</dbReference>
<dbReference type="PANTHER" id="PTHR22726">
    <property type="entry name" value="METALLOENDOPEPTIDASE OMA1"/>
    <property type="match status" value="1"/>
</dbReference>
<dbReference type="PANTHER" id="PTHR22726:SF1">
    <property type="entry name" value="METALLOENDOPEPTIDASE OMA1, MITOCHONDRIAL"/>
    <property type="match status" value="1"/>
</dbReference>
<feature type="domain" description="Peptidase M48" evidence="8">
    <location>
        <begin position="55"/>
        <end position="230"/>
    </location>
</feature>
<dbReference type="InterPro" id="IPR011990">
    <property type="entry name" value="TPR-like_helical_dom_sf"/>
</dbReference>
<dbReference type="EC" id="3.4.24.-" evidence="9"/>
<evidence type="ECO:0000256" key="4">
    <source>
        <dbReference type="ARBA" id="ARBA00022801"/>
    </source>
</evidence>
<comment type="cofactor">
    <cofactor evidence="1">
        <name>Zn(2+)</name>
        <dbReference type="ChEBI" id="CHEBI:29105"/>
    </cofactor>
</comment>
<feature type="signal peptide" evidence="7">
    <location>
        <begin position="1"/>
        <end position="28"/>
    </location>
</feature>
<sequence>MTSPVSRLARLVMLALMLFSVSWQPAAAQDSGPSILRDSETEALFRDASLPLILAANLDPNSVQVVLLGDPEINAFVATGQTVYIQSGLLLAADDVGQVQGVIAHELGHVAGGHSIRLQQGANQATGITIATMVLAVLAMAAGAGEAGMGILAAGQQAAMGEFLAFSRTQESSADQAGAKYLSKAGISGRGLLKFFSKLQNQEYRLAIYATDSYARTHPLSSERIQALEQEFRQDPAWSHPVDPGLEARFERVKAKLLGFSNPKQAVVKYPETDQSIPAHYARAYAYHVGGYPDKAQSEADALLAADPHDPYFLELKGQVLLEGGKPAEAIAPLREATTRSGNAPLIAAMLGHALVATEDAKNFVEAKQVLKTAVARDNKNPFAWYQLGIIYDREGDQARAALATAERNNLEDNPKLALASAQTAMKGIPQGSPDWLRAQDIAMVSKAELAKKDKRYRDKDESKQ</sequence>
<accession>A0ABT0RZE2</accession>
<keyword evidence="7" id="KW-0732">Signal</keyword>
<evidence type="ECO:0000259" key="8">
    <source>
        <dbReference type="Pfam" id="PF01435"/>
    </source>
</evidence>
<evidence type="ECO:0000313" key="9">
    <source>
        <dbReference type="EMBL" id="MCL6728809.1"/>
    </source>
</evidence>
<name>A0ABT0RZE2_9SPHN</name>